<name>A0A6M8EGL6_9BACT</name>
<evidence type="ECO:0000313" key="1">
    <source>
        <dbReference type="EMBL" id="QKE28576.1"/>
    </source>
</evidence>
<accession>A0A6M8EGL6</accession>
<organism evidence="1 2">
    <name type="scientific">Arcobacter acticola</name>
    <dbReference type="NCBI Taxonomy" id="1849015"/>
    <lineage>
        <taxon>Bacteria</taxon>
        <taxon>Pseudomonadati</taxon>
        <taxon>Campylobacterota</taxon>
        <taxon>Epsilonproteobacteria</taxon>
        <taxon>Campylobacterales</taxon>
        <taxon>Arcobacteraceae</taxon>
        <taxon>Arcobacter</taxon>
    </lineage>
</organism>
<dbReference type="KEGG" id="paco:AACT_1410"/>
<reference evidence="1 2" key="1">
    <citation type="submission" date="2019-08" db="EMBL/GenBank/DDBJ databases">
        <title>Complete genome sequence of Arcobacter acticola.</title>
        <authorList>
            <person name="Miller W."/>
        </authorList>
    </citation>
    <scope>NUCLEOTIDE SEQUENCE [LARGE SCALE GENOMIC DNA]</scope>
    <source>
        <strain evidence="1 2">KCTC 52212</strain>
    </source>
</reference>
<dbReference type="AlphaFoldDB" id="A0A6M8EGL6"/>
<proteinExistence type="predicted"/>
<evidence type="ECO:0000313" key="2">
    <source>
        <dbReference type="Proteomes" id="UP000503483"/>
    </source>
</evidence>
<keyword evidence="2" id="KW-1185">Reference proteome</keyword>
<sequence>MYKLSINKELFSDILLKKINILEKKNNNYWKKELLEPTIIDDKLTYTIKQFDKLQITNGLGKNQPQLIIECKKVDYDIENGCFQFYLGKIFEQKNINIVEDEKDIIIKQLLEEREKLLEMLNLKK</sequence>
<dbReference type="RefSeq" id="WP_172126149.1">
    <property type="nucleotide sequence ID" value="NZ_CP042652.1"/>
</dbReference>
<dbReference type="EMBL" id="CP042652">
    <property type="protein sequence ID" value="QKE28576.1"/>
    <property type="molecule type" value="Genomic_DNA"/>
</dbReference>
<dbReference type="Proteomes" id="UP000503483">
    <property type="component" value="Chromosome"/>
</dbReference>
<gene>
    <name evidence="1" type="ORF">AACT_1410</name>
</gene>
<protein>
    <submittedName>
        <fullName evidence="1">Uncharacterized protein</fullName>
    </submittedName>
</protein>